<dbReference type="GO" id="GO:0102933">
    <property type="term" value="F:GDP-4-dehydro-6-deoxy-D-mannose-4-aminotransferase activity"/>
    <property type="evidence" value="ECO:0007669"/>
    <property type="project" value="UniProtKB-EC"/>
</dbReference>
<dbReference type="Proteomes" id="UP000218542">
    <property type="component" value="Unassembled WGS sequence"/>
</dbReference>
<dbReference type="RefSeq" id="WP_096896332.1">
    <property type="nucleotide sequence ID" value="NZ_BAOS01000045.1"/>
</dbReference>
<evidence type="ECO:0000313" key="14">
    <source>
        <dbReference type="Proteomes" id="UP000218542"/>
    </source>
</evidence>
<dbReference type="AlphaFoldDB" id="A0A286U483"/>
<dbReference type="EC" id="2.6.1.102" evidence="8"/>
<evidence type="ECO:0000256" key="10">
    <source>
        <dbReference type="PIRSR" id="PIRSR000390-1"/>
    </source>
</evidence>
<evidence type="ECO:0000256" key="1">
    <source>
        <dbReference type="ARBA" id="ARBA00001933"/>
    </source>
</evidence>
<dbReference type="InterPro" id="IPR015421">
    <property type="entry name" value="PyrdxlP-dep_Trfase_major"/>
</dbReference>
<dbReference type="InterPro" id="IPR015422">
    <property type="entry name" value="PyrdxlP-dep_Trfase_small"/>
</dbReference>
<evidence type="ECO:0000256" key="5">
    <source>
        <dbReference type="ARBA" id="ARBA00022898"/>
    </source>
</evidence>
<evidence type="ECO:0000256" key="6">
    <source>
        <dbReference type="ARBA" id="ARBA00037999"/>
    </source>
</evidence>
<dbReference type="SUPFAM" id="SSF53383">
    <property type="entry name" value="PLP-dependent transferases"/>
    <property type="match status" value="1"/>
</dbReference>
<gene>
    <name evidence="13" type="ORF">SCALIN_C45_0095</name>
</gene>
<evidence type="ECO:0000256" key="3">
    <source>
        <dbReference type="ARBA" id="ARBA00022576"/>
    </source>
</evidence>
<evidence type="ECO:0000256" key="4">
    <source>
        <dbReference type="ARBA" id="ARBA00022679"/>
    </source>
</evidence>
<dbReference type="FunFam" id="3.40.640.10:FF:000090">
    <property type="entry name" value="Pyridoxal phosphate-dependent aminotransferase"/>
    <property type="match status" value="1"/>
</dbReference>
<dbReference type="PIRSF" id="PIRSF000390">
    <property type="entry name" value="PLP_StrS"/>
    <property type="match status" value="1"/>
</dbReference>
<dbReference type="Gene3D" id="3.40.640.10">
    <property type="entry name" value="Type I PLP-dependent aspartate aminotransferase-like (Major domain)"/>
    <property type="match status" value="1"/>
</dbReference>
<dbReference type="CDD" id="cd00616">
    <property type="entry name" value="AHBA_syn"/>
    <property type="match status" value="1"/>
</dbReference>
<evidence type="ECO:0000256" key="11">
    <source>
        <dbReference type="PIRSR" id="PIRSR000390-2"/>
    </source>
</evidence>
<name>A0A286U483_9BACT</name>
<dbReference type="EMBL" id="BAOS01000045">
    <property type="protein sequence ID" value="GAX62937.1"/>
    <property type="molecule type" value="Genomic_DNA"/>
</dbReference>
<dbReference type="OrthoDB" id="9810913at2"/>
<evidence type="ECO:0000313" key="13">
    <source>
        <dbReference type="EMBL" id="GAX62937.1"/>
    </source>
</evidence>
<keyword evidence="5 11" id="KW-0663">Pyridoxal phosphate</keyword>
<keyword evidence="3 13" id="KW-0032">Aminotransferase</keyword>
<comment type="cofactor">
    <cofactor evidence="1">
        <name>pyridoxal 5'-phosphate</name>
        <dbReference type="ChEBI" id="CHEBI:597326"/>
    </cofactor>
</comment>
<dbReference type="InterPro" id="IPR015424">
    <property type="entry name" value="PyrdxlP-dep_Trfase"/>
</dbReference>
<feature type="modified residue" description="N6-(pyridoxal phosphate)lysine" evidence="11">
    <location>
        <position position="190"/>
    </location>
</feature>
<reference evidence="14" key="1">
    <citation type="journal article" date="2017" name="Environ. Microbiol. Rep.">
        <title>Genetic Diversity of Marine Anaerobic Ammonium-Oxidizing Bacteria as Revealed by Genomic and Proteomic Analyses of 'Candidatus Scalindua japonica'.</title>
        <authorList>
            <person name="Oshiki M."/>
            <person name="Mizuto K."/>
            <person name="Kimura Z."/>
            <person name="Kindaichi T."/>
            <person name="Satoh H."/>
            <person name="Okabe S."/>
        </authorList>
    </citation>
    <scope>NUCLEOTIDE SEQUENCE [LARGE SCALE GENOMIC DNA]</scope>
    <source>
        <strain evidence="14">husup-a2</strain>
    </source>
</reference>
<dbReference type="GO" id="GO:0030170">
    <property type="term" value="F:pyridoxal phosphate binding"/>
    <property type="evidence" value="ECO:0007669"/>
    <property type="project" value="TreeGrafter"/>
</dbReference>
<dbReference type="Gene3D" id="3.90.1150.10">
    <property type="entry name" value="Aspartate Aminotransferase, domain 1"/>
    <property type="match status" value="1"/>
</dbReference>
<protein>
    <recommendedName>
        <fullName evidence="9">GDP-perosamine synthase</fullName>
        <ecNumber evidence="8">2.6.1.102</ecNumber>
    </recommendedName>
</protein>
<keyword evidence="14" id="KW-1185">Reference proteome</keyword>
<dbReference type="PANTHER" id="PTHR30244">
    <property type="entry name" value="TRANSAMINASE"/>
    <property type="match status" value="1"/>
</dbReference>
<keyword evidence="4 13" id="KW-0808">Transferase</keyword>
<dbReference type="GO" id="GO:0000271">
    <property type="term" value="P:polysaccharide biosynthetic process"/>
    <property type="evidence" value="ECO:0007669"/>
    <property type="project" value="TreeGrafter"/>
</dbReference>
<comment type="caution">
    <text evidence="13">The sequence shown here is derived from an EMBL/GenBank/DDBJ whole genome shotgun (WGS) entry which is preliminary data.</text>
</comment>
<evidence type="ECO:0000256" key="12">
    <source>
        <dbReference type="RuleBase" id="RU004508"/>
    </source>
</evidence>
<proteinExistence type="inferred from homology"/>
<evidence type="ECO:0000256" key="2">
    <source>
        <dbReference type="ARBA" id="ARBA00005125"/>
    </source>
</evidence>
<comment type="pathway">
    <text evidence="2">Bacterial outer membrane biogenesis; LPS O-antigen biosynthesis.</text>
</comment>
<dbReference type="InterPro" id="IPR000653">
    <property type="entry name" value="DegT/StrS_aminotransferase"/>
</dbReference>
<sequence>MNKRIYLSSPHMGDQEFAFVKEAFETNWIAPVGPHVDAFEKEFCELTGSPHSVALSSGTAAIHLALILLNVQQGDEVICSSFTFAASANPIVYQGATPVFVDSETATWNMDAAFLEEAIQGRIKNGKIPKAVILTHLYGQSADIDSILDVCKKYNIPLIEDAAESVGAYYKGKHTGTLGEFGVFSFNGNKIITTSSGGMLVSDNEELIKKAKFLSTQARDAAPHYQHSHIGYNYRLSNVLAGVGRGQLLVLKDRVKARRANFEFYKKELGALPGIEFMPEADFGRSNRWLTCFSIEPSELGVTREMIRLALESENIEARPVWKPLHLQPIFKDYPYYGSCVAEDLFDKSLCLPSGSNLSREDLRRVVNIIHKVYPVK</sequence>
<feature type="active site" description="Proton acceptor" evidence="10">
    <location>
        <position position="190"/>
    </location>
</feature>
<organism evidence="13 14">
    <name type="scientific">Candidatus Scalindua japonica</name>
    <dbReference type="NCBI Taxonomy" id="1284222"/>
    <lineage>
        <taxon>Bacteria</taxon>
        <taxon>Pseudomonadati</taxon>
        <taxon>Planctomycetota</taxon>
        <taxon>Candidatus Brocadiia</taxon>
        <taxon>Candidatus Brocadiales</taxon>
        <taxon>Candidatus Scalinduaceae</taxon>
        <taxon>Candidatus Scalindua</taxon>
    </lineage>
</organism>
<accession>A0A286U483</accession>
<dbReference type="PANTHER" id="PTHR30244:SF34">
    <property type="entry name" value="DTDP-4-AMINO-4,6-DIDEOXYGALACTOSE TRANSAMINASE"/>
    <property type="match status" value="1"/>
</dbReference>
<comment type="similarity">
    <text evidence="6 12">Belongs to the DegT/DnrJ/EryC1 family.</text>
</comment>
<evidence type="ECO:0000256" key="7">
    <source>
        <dbReference type="ARBA" id="ARBA00051587"/>
    </source>
</evidence>
<evidence type="ECO:0000256" key="9">
    <source>
        <dbReference type="ARBA" id="ARBA00074221"/>
    </source>
</evidence>
<comment type="catalytic activity">
    <reaction evidence="7">
        <text>GDP-alpha-D-perosamine + 2-oxoglutarate = GDP-4-dehydro-alpha-D-rhamnose + L-glutamate</text>
        <dbReference type="Rhea" id="RHEA:36779"/>
        <dbReference type="ChEBI" id="CHEBI:16810"/>
        <dbReference type="ChEBI" id="CHEBI:29985"/>
        <dbReference type="ChEBI" id="CHEBI:57964"/>
        <dbReference type="ChEBI" id="CHEBI:73996"/>
        <dbReference type="EC" id="2.6.1.102"/>
    </reaction>
</comment>
<dbReference type="Pfam" id="PF01041">
    <property type="entry name" value="DegT_DnrJ_EryC1"/>
    <property type="match status" value="1"/>
</dbReference>
<evidence type="ECO:0000256" key="8">
    <source>
        <dbReference type="ARBA" id="ARBA00066317"/>
    </source>
</evidence>